<organism evidence="2 3">
    <name type="scientific">Argiope bruennichi</name>
    <name type="common">Wasp spider</name>
    <name type="synonym">Aranea bruennichi</name>
    <dbReference type="NCBI Taxonomy" id="94029"/>
    <lineage>
        <taxon>Eukaryota</taxon>
        <taxon>Metazoa</taxon>
        <taxon>Ecdysozoa</taxon>
        <taxon>Arthropoda</taxon>
        <taxon>Chelicerata</taxon>
        <taxon>Arachnida</taxon>
        <taxon>Araneae</taxon>
        <taxon>Araneomorphae</taxon>
        <taxon>Entelegynae</taxon>
        <taxon>Araneoidea</taxon>
        <taxon>Araneidae</taxon>
        <taxon>Argiope</taxon>
    </lineage>
</organism>
<name>A0A8T0EA73_ARGBR</name>
<gene>
    <name evidence="2" type="ORF">HNY73_021188</name>
</gene>
<reference evidence="2" key="1">
    <citation type="journal article" date="2020" name="bioRxiv">
        <title>Chromosome-level reference genome of the European wasp spider Argiope bruennichi: a resource for studies on range expansion and evolutionary adaptation.</title>
        <authorList>
            <person name="Sheffer M.M."/>
            <person name="Hoppe A."/>
            <person name="Krehenwinkel H."/>
            <person name="Uhl G."/>
            <person name="Kuss A.W."/>
            <person name="Jensen L."/>
            <person name="Jensen C."/>
            <person name="Gillespie R.G."/>
            <person name="Hoff K.J."/>
            <person name="Prost S."/>
        </authorList>
    </citation>
    <scope>NUCLEOTIDE SEQUENCE</scope>
</reference>
<reference evidence="2" key="2">
    <citation type="submission" date="2020-06" db="EMBL/GenBank/DDBJ databases">
        <authorList>
            <person name="Sheffer M."/>
        </authorList>
    </citation>
    <scope>NUCLEOTIDE SEQUENCE</scope>
</reference>
<proteinExistence type="predicted"/>
<sequence length="147" mass="16901">MVEVFKKSKMYISHSRFQLNNSNNILIYKPKVLSNVIWINEPVLRIIFFFALNQKEYRDTEKCSNLFISADRTAGSSGQIALEHRARNKGSSASQRVGDVIQYPSAVFWQEKTHTIHIMPKSSICSLKGPNVPIPRQRQPEKAQPRK</sequence>
<comment type="caution">
    <text evidence="2">The sequence shown here is derived from an EMBL/GenBank/DDBJ whole genome shotgun (WGS) entry which is preliminary data.</text>
</comment>
<dbReference type="EMBL" id="JABXBU010002230">
    <property type="protein sequence ID" value="KAF8768358.1"/>
    <property type="molecule type" value="Genomic_DNA"/>
</dbReference>
<protein>
    <submittedName>
        <fullName evidence="2">Uncharacterized protein</fullName>
    </submittedName>
</protein>
<evidence type="ECO:0000313" key="3">
    <source>
        <dbReference type="Proteomes" id="UP000807504"/>
    </source>
</evidence>
<feature type="region of interest" description="Disordered" evidence="1">
    <location>
        <begin position="127"/>
        <end position="147"/>
    </location>
</feature>
<dbReference type="AlphaFoldDB" id="A0A8T0EA73"/>
<evidence type="ECO:0000256" key="1">
    <source>
        <dbReference type="SAM" id="MobiDB-lite"/>
    </source>
</evidence>
<evidence type="ECO:0000313" key="2">
    <source>
        <dbReference type="EMBL" id="KAF8768358.1"/>
    </source>
</evidence>
<feature type="compositionally biased region" description="Basic and acidic residues" evidence="1">
    <location>
        <begin position="138"/>
        <end position="147"/>
    </location>
</feature>
<dbReference type="Proteomes" id="UP000807504">
    <property type="component" value="Unassembled WGS sequence"/>
</dbReference>
<accession>A0A8T0EA73</accession>
<keyword evidence="3" id="KW-1185">Reference proteome</keyword>